<organism evidence="1 2">
    <name type="scientific">Porites lobata</name>
    <dbReference type="NCBI Taxonomy" id="104759"/>
    <lineage>
        <taxon>Eukaryota</taxon>
        <taxon>Metazoa</taxon>
        <taxon>Cnidaria</taxon>
        <taxon>Anthozoa</taxon>
        <taxon>Hexacorallia</taxon>
        <taxon>Scleractinia</taxon>
        <taxon>Fungiina</taxon>
        <taxon>Poritidae</taxon>
        <taxon>Porites</taxon>
    </lineage>
</organism>
<sequence>MRYTLKMVLQSHDAEDGWFYRRGNIFEQTFCFLAANLTVDSLFAQEGEHKQAADEITEHPTTKIGSVSFVDAKMVDNKEKRKTIIIRLISDCALDKNYAPKGEERRILSRYLSKLTLSGENGIGICLPEEEIPDGFHLNFKRCSKRSFYEISQGFKVLLSKETSWSSDEKFEKATESV</sequence>
<keyword evidence="2" id="KW-1185">Reference proteome</keyword>
<evidence type="ECO:0000313" key="2">
    <source>
        <dbReference type="Proteomes" id="UP001159405"/>
    </source>
</evidence>
<comment type="caution">
    <text evidence="1">The sequence shown here is derived from an EMBL/GenBank/DDBJ whole genome shotgun (WGS) entry which is preliminary data.</text>
</comment>
<gene>
    <name evidence="1" type="ORF">PLOB_00026222</name>
</gene>
<proteinExistence type="predicted"/>
<accession>A0ABN8NQB8</accession>
<name>A0ABN8NQB8_9CNID</name>
<dbReference type="Proteomes" id="UP001159405">
    <property type="component" value="Unassembled WGS sequence"/>
</dbReference>
<protein>
    <submittedName>
        <fullName evidence="1">Uncharacterized protein</fullName>
    </submittedName>
</protein>
<reference evidence="1 2" key="1">
    <citation type="submission" date="2022-05" db="EMBL/GenBank/DDBJ databases">
        <authorList>
            <consortium name="Genoscope - CEA"/>
            <person name="William W."/>
        </authorList>
    </citation>
    <scope>NUCLEOTIDE SEQUENCE [LARGE SCALE GENOMIC DNA]</scope>
</reference>
<evidence type="ECO:0000313" key="1">
    <source>
        <dbReference type="EMBL" id="CAH3118048.1"/>
    </source>
</evidence>
<dbReference type="EMBL" id="CALNXK010000031">
    <property type="protein sequence ID" value="CAH3118048.1"/>
    <property type="molecule type" value="Genomic_DNA"/>
</dbReference>